<dbReference type="InterPro" id="IPR014729">
    <property type="entry name" value="Rossmann-like_a/b/a_fold"/>
</dbReference>
<keyword evidence="4" id="KW-1185">Reference proteome</keyword>
<dbReference type="InterPro" id="IPR051599">
    <property type="entry name" value="Cell_Envelope_Assoc"/>
</dbReference>
<dbReference type="CDD" id="cd06259">
    <property type="entry name" value="YdcF-like"/>
    <property type="match status" value="1"/>
</dbReference>
<organism evidence="3 4">
    <name type="scientific">Gordonia rhizosphera NBRC 16068</name>
    <dbReference type="NCBI Taxonomy" id="1108045"/>
    <lineage>
        <taxon>Bacteria</taxon>
        <taxon>Bacillati</taxon>
        <taxon>Actinomycetota</taxon>
        <taxon>Actinomycetes</taxon>
        <taxon>Mycobacteriales</taxon>
        <taxon>Gordoniaceae</taxon>
        <taxon>Gordonia</taxon>
    </lineage>
</organism>
<dbReference type="OrthoDB" id="3289889at2"/>
<evidence type="ECO:0000313" key="4">
    <source>
        <dbReference type="Proteomes" id="UP000008363"/>
    </source>
</evidence>
<dbReference type="EMBL" id="BAHC01000076">
    <property type="protein sequence ID" value="GAB89935.1"/>
    <property type="molecule type" value="Genomic_DNA"/>
</dbReference>
<feature type="domain" description="DUF218" evidence="2">
    <location>
        <begin position="65"/>
        <end position="181"/>
    </location>
</feature>
<dbReference type="InterPro" id="IPR003848">
    <property type="entry name" value="DUF218"/>
</dbReference>
<feature type="signal peptide" evidence="1">
    <location>
        <begin position="1"/>
        <end position="22"/>
    </location>
</feature>
<dbReference type="GO" id="GO:0043164">
    <property type="term" value="P:Gram-negative-bacterium-type cell wall biogenesis"/>
    <property type="evidence" value="ECO:0007669"/>
    <property type="project" value="TreeGrafter"/>
</dbReference>
<comment type="caution">
    <text evidence="3">The sequence shown here is derived from an EMBL/GenBank/DDBJ whole genome shotgun (WGS) entry which is preliminary data.</text>
</comment>
<proteinExistence type="predicted"/>
<dbReference type="STRING" id="1108045.GORHZ_076_00110"/>
<evidence type="ECO:0000259" key="2">
    <source>
        <dbReference type="Pfam" id="PF02698"/>
    </source>
</evidence>
<evidence type="ECO:0000313" key="3">
    <source>
        <dbReference type="EMBL" id="GAB89935.1"/>
    </source>
</evidence>
<accession>K6VSR1</accession>
<dbReference type="Gene3D" id="3.40.50.620">
    <property type="entry name" value="HUPs"/>
    <property type="match status" value="1"/>
</dbReference>
<evidence type="ECO:0000256" key="1">
    <source>
        <dbReference type="SAM" id="SignalP"/>
    </source>
</evidence>
<dbReference type="Proteomes" id="UP000008363">
    <property type="component" value="Unassembled WGS sequence"/>
</dbReference>
<feature type="chain" id="PRO_5038936550" description="DUF218 domain-containing protein" evidence="1">
    <location>
        <begin position="23"/>
        <end position="196"/>
    </location>
</feature>
<dbReference type="Pfam" id="PF02698">
    <property type="entry name" value="DUF218"/>
    <property type="match status" value="1"/>
</dbReference>
<dbReference type="PANTHER" id="PTHR30336:SF4">
    <property type="entry name" value="ENVELOPE BIOGENESIS FACTOR ELYC"/>
    <property type="match status" value="1"/>
</dbReference>
<dbReference type="RefSeq" id="WP_006332338.1">
    <property type="nucleotide sequence ID" value="NZ_BAHC01000076.1"/>
</dbReference>
<keyword evidence="1" id="KW-0732">Signal</keyword>
<dbReference type="eggNOG" id="COG1434">
    <property type="taxonomic scope" value="Bacteria"/>
</dbReference>
<reference evidence="3 4" key="1">
    <citation type="submission" date="2012-08" db="EMBL/GenBank/DDBJ databases">
        <title>Whole genome shotgun sequence of Gordonia rhizosphera NBRC 16068.</title>
        <authorList>
            <person name="Takarada H."/>
            <person name="Isaki S."/>
            <person name="Hosoyama A."/>
            <person name="Tsuchikane K."/>
            <person name="Katsumata H."/>
            <person name="Baba S."/>
            <person name="Ohji S."/>
            <person name="Yamazaki S."/>
            <person name="Fujita N."/>
        </authorList>
    </citation>
    <scope>NUCLEOTIDE SEQUENCE [LARGE SCALE GENOMIC DNA]</scope>
    <source>
        <strain evidence="3 4">NBRC 16068</strain>
    </source>
</reference>
<protein>
    <recommendedName>
        <fullName evidence="2">DUF218 domain-containing protein</fullName>
    </recommendedName>
</protein>
<sequence length="196" mass="21219">MRVRILLSAVAAATALSTTVGTATATADPVRIPIGSTDFGSVDLGSSDFGTPNSMFLWQSPPTRYIVVLGAKMGTLGQTPDILNRRLDVAARLAKQHPFNRVIVSGGDTWWLPVSEAQFMNLGLIRRGIPVWQMVNEGRATSTVQNALYTVGMLRGMGASGALIVTNGFHMQRALKNFRDAARKQNARLEFRPAYA</sequence>
<name>K6VSR1_9ACTN</name>
<gene>
    <name evidence="3" type="ORF">GORHZ_076_00110</name>
</gene>
<dbReference type="GO" id="GO:0005886">
    <property type="term" value="C:plasma membrane"/>
    <property type="evidence" value="ECO:0007669"/>
    <property type="project" value="TreeGrafter"/>
</dbReference>
<dbReference type="AlphaFoldDB" id="K6VSR1"/>
<dbReference type="PANTHER" id="PTHR30336">
    <property type="entry name" value="INNER MEMBRANE PROTEIN, PROBABLE PERMEASE"/>
    <property type="match status" value="1"/>
</dbReference>
<dbReference type="GO" id="GO:0000270">
    <property type="term" value="P:peptidoglycan metabolic process"/>
    <property type="evidence" value="ECO:0007669"/>
    <property type="project" value="TreeGrafter"/>
</dbReference>